<feature type="compositionally biased region" description="Polar residues" evidence="5">
    <location>
        <begin position="262"/>
        <end position="273"/>
    </location>
</feature>
<accession>A0A6A7FR86</accession>
<keyword evidence="1" id="KW-0479">Metal-binding</keyword>
<sequence length="282" mass="30806">MHNWCFEEKPVSRASYQLLRYCGKKPLLELGTLNPHLFVLLQELCEVKKLREDLMLMKQYLCSCRAAVESKLLRRLSSRPHFVDNPQLYSLQDLVDLNTGVLLPELEAVHQEYSNHIKHECKVCQGRGHICLNCKDTDVLFPFDQQAVQCSACYAVMHIQCYNLHRSCAKCVMQGREGETTIIGAMGQISTPVLGRTTKRRDGGSKTTAGAASGAATSATTVSAAVSSLGASATSTVTTTTVADTGGNSSFTTAVRNASSVANNKNRVLTDDSNNNNNNPFL</sequence>
<dbReference type="PANTHER" id="PTHR12326:SF3">
    <property type="entry name" value="DIFFERENTIALLY EXPRESSED IN FDCP 8 HOMOLOG"/>
    <property type="match status" value="1"/>
</dbReference>
<dbReference type="Pfam" id="PF13901">
    <property type="entry name" value="RH_dom"/>
    <property type="match status" value="1"/>
</dbReference>
<organism evidence="7">
    <name type="scientific">Hirondellea gigas</name>
    <dbReference type="NCBI Taxonomy" id="1518452"/>
    <lineage>
        <taxon>Eukaryota</taxon>
        <taxon>Metazoa</taxon>
        <taxon>Ecdysozoa</taxon>
        <taxon>Arthropoda</taxon>
        <taxon>Crustacea</taxon>
        <taxon>Multicrustacea</taxon>
        <taxon>Malacostraca</taxon>
        <taxon>Eumalacostraca</taxon>
        <taxon>Peracarida</taxon>
        <taxon>Amphipoda</taxon>
        <taxon>Amphilochidea</taxon>
        <taxon>Lysianassida</taxon>
        <taxon>Lysianassidira</taxon>
        <taxon>Lysianassoidea</taxon>
        <taxon>Lysianassidae</taxon>
        <taxon>Hirondellea</taxon>
    </lineage>
</organism>
<evidence type="ECO:0000256" key="3">
    <source>
        <dbReference type="ARBA" id="ARBA00022771"/>
    </source>
</evidence>
<evidence type="ECO:0000259" key="6">
    <source>
        <dbReference type="SMART" id="SM01175"/>
    </source>
</evidence>
<feature type="region of interest" description="Disordered" evidence="5">
    <location>
        <begin position="262"/>
        <end position="282"/>
    </location>
</feature>
<evidence type="ECO:0000313" key="7">
    <source>
        <dbReference type="EMBL" id="LAC20545.1"/>
    </source>
</evidence>
<dbReference type="SMART" id="SM01175">
    <property type="entry name" value="DUF4206"/>
    <property type="match status" value="1"/>
</dbReference>
<keyword evidence="4" id="KW-0862">Zinc</keyword>
<evidence type="ECO:0000256" key="2">
    <source>
        <dbReference type="ARBA" id="ARBA00022737"/>
    </source>
</evidence>
<name>A0A6A7FR86_9CRUS</name>
<feature type="domain" description="Rubicon Homology" evidence="6">
    <location>
        <begin position="1"/>
        <end position="177"/>
    </location>
</feature>
<dbReference type="SUPFAM" id="SSF57184">
    <property type="entry name" value="Growth factor receptor domain"/>
    <property type="match status" value="1"/>
</dbReference>
<protein>
    <submittedName>
        <fullName evidence="7">Differentially expressed in FDCP 8 homolog B-like</fullName>
    </submittedName>
</protein>
<evidence type="ECO:0000256" key="4">
    <source>
        <dbReference type="ARBA" id="ARBA00022833"/>
    </source>
</evidence>
<dbReference type="InterPro" id="IPR009030">
    <property type="entry name" value="Growth_fac_rcpt_cys_sf"/>
</dbReference>
<dbReference type="InterPro" id="IPR025258">
    <property type="entry name" value="RH_dom"/>
</dbReference>
<proteinExistence type="evidence at transcript level"/>
<dbReference type="InterPro" id="IPR051366">
    <property type="entry name" value="DEF8"/>
</dbReference>
<dbReference type="PANTHER" id="PTHR12326">
    <property type="entry name" value="PLECKSTRIN HOMOLOGY DOMAIN CONTAINING PROTEIN"/>
    <property type="match status" value="1"/>
</dbReference>
<reference evidence="7" key="1">
    <citation type="submission" date="2017-11" db="EMBL/GenBank/DDBJ databases">
        <title>The sensing device of the deep-sea amphipod.</title>
        <authorList>
            <person name="Kobayashi H."/>
            <person name="Nagahama T."/>
            <person name="Arai W."/>
            <person name="Sasagawa Y."/>
            <person name="Umeda M."/>
            <person name="Hayashi T."/>
            <person name="Nikaido I."/>
            <person name="Watanabe H."/>
            <person name="Oguri K."/>
            <person name="Kitazato H."/>
            <person name="Fujioka K."/>
            <person name="Kido Y."/>
            <person name="Takami H."/>
        </authorList>
    </citation>
    <scope>NUCLEOTIDE SEQUENCE</scope>
    <source>
        <tissue evidence="7">Whole body</tissue>
    </source>
</reference>
<dbReference type="AlphaFoldDB" id="A0A6A7FR86"/>
<keyword evidence="2" id="KW-0677">Repeat</keyword>
<dbReference type="EMBL" id="IACT01001185">
    <property type="protein sequence ID" value="LAC20545.1"/>
    <property type="molecule type" value="mRNA"/>
</dbReference>
<dbReference type="GO" id="GO:0008270">
    <property type="term" value="F:zinc ion binding"/>
    <property type="evidence" value="ECO:0007669"/>
    <property type="project" value="UniProtKB-KW"/>
</dbReference>
<evidence type="ECO:0000256" key="1">
    <source>
        <dbReference type="ARBA" id="ARBA00022723"/>
    </source>
</evidence>
<keyword evidence="3" id="KW-0863">Zinc-finger</keyword>
<evidence type="ECO:0000256" key="5">
    <source>
        <dbReference type="SAM" id="MobiDB-lite"/>
    </source>
</evidence>